<dbReference type="AlphaFoldDB" id="A0A2G8KG18"/>
<dbReference type="Proteomes" id="UP000230750">
    <property type="component" value="Unassembled WGS sequence"/>
</dbReference>
<evidence type="ECO:0000313" key="8">
    <source>
        <dbReference type="Proteomes" id="UP000230750"/>
    </source>
</evidence>
<evidence type="ECO:0000256" key="3">
    <source>
        <dbReference type="ARBA" id="ARBA00022989"/>
    </source>
</evidence>
<dbReference type="EMBL" id="MRZV01000611">
    <property type="protein sequence ID" value="PIK46942.1"/>
    <property type="molecule type" value="Genomic_DNA"/>
</dbReference>
<feature type="transmembrane region" description="Helical" evidence="5">
    <location>
        <begin position="77"/>
        <end position="100"/>
    </location>
</feature>
<evidence type="ECO:0000256" key="2">
    <source>
        <dbReference type="ARBA" id="ARBA00022692"/>
    </source>
</evidence>
<proteinExistence type="predicted"/>
<feature type="transmembrane region" description="Helical" evidence="5">
    <location>
        <begin position="46"/>
        <end position="65"/>
    </location>
</feature>
<keyword evidence="3 5" id="KW-1133">Transmembrane helix</keyword>
<dbReference type="PANTHER" id="PTHR22911:SF6">
    <property type="entry name" value="SOLUTE CARRIER FAMILY 35 MEMBER G1"/>
    <property type="match status" value="1"/>
</dbReference>
<dbReference type="InterPro" id="IPR037185">
    <property type="entry name" value="EmrE-like"/>
</dbReference>
<feature type="transmembrane region" description="Helical" evidence="5">
    <location>
        <begin position="265"/>
        <end position="286"/>
    </location>
</feature>
<dbReference type="SUPFAM" id="SSF103481">
    <property type="entry name" value="Multidrug resistance efflux transporter EmrE"/>
    <property type="match status" value="1"/>
</dbReference>
<feature type="transmembrane region" description="Helical" evidence="5">
    <location>
        <begin position="142"/>
        <end position="161"/>
    </location>
</feature>
<evidence type="ECO:0000259" key="6">
    <source>
        <dbReference type="Pfam" id="PF00892"/>
    </source>
</evidence>
<feature type="transmembrane region" description="Helical" evidence="5">
    <location>
        <begin position="200"/>
        <end position="220"/>
    </location>
</feature>
<organism evidence="7 8">
    <name type="scientific">Stichopus japonicus</name>
    <name type="common">Sea cucumber</name>
    <dbReference type="NCBI Taxonomy" id="307972"/>
    <lineage>
        <taxon>Eukaryota</taxon>
        <taxon>Metazoa</taxon>
        <taxon>Echinodermata</taxon>
        <taxon>Eleutherozoa</taxon>
        <taxon>Echinozoa</taxon>
        <taxon>Holothuroidea</taxon>
        <taxon>Aspidochirotacea</taxon>
        <taxon>Aspidochirotida</taxon>
        <taxon>Stichopodidae</taxon>
        <taxon>Apostichopus</taxon>
    </lineage>
</organism>
<comment type="caution">
    <text evidence="7">The sequence shown here is derived from an EMBL/GenBank/DDBJ whole genome shotgun (WGS) entry which is preliminary data.</text>
</comment>
<evidence type="ECO:0000313" key="7">
    <source>
        <dbReference type="EMBL" id="PIK46942.1"/>
    </source>
</evidence>
<dbReference type="OrthoDB" id="8300370at2759"/>
<comment type="subcellular location">
    <subcellularLocation>
        <location evidence="1">Membrane</location>
        <topology evidence="1">Multi-pass membrane protein</topology>
    </subcellularLocation>
</comment>
<keyword evidence="4 5" id="KW-0472">Membrane</keyword>
<keyword evidence="2 5" id="KW-0812">Transmembrane</keyword>
<sequence length="325" mass="34564">MAAKEVNTYLPLALSTSTSADDSLPEETASPNGVNVRLCSPVVSYISKYVGSLITLTAIVIMSLADTCIEIGTDLYHPFQVTFIFASAMFATSLTCSIVSGQARNIGKVKEAWVYLLLCGITNCTGLTFINASINLMPVGDAITILRCMPIFAGVFGWIWLNQKLGILDLLFTLCCIVGVTLIARPSFMFPNEDGLQTPSLVGVTLALGSAVMFALSFVLGVKLSDNEVHPFITISVNAVCTVVLNGTLVLIFSCWTTLDSGYHIVAMVVGGICQAIGQILVFIALSKERTVVVTNSEKTSASTGIRARASSFICGHPNQLGQGR</sequence>
<evidence type="ECO:0000256" key="5">
    <source>
        <dbReference type="SAM" id="Phobius"/>
    </source>
</evidence>
<feature type="transmembrane region" description="Helical" evidence="5">
    <location>
        <begin position="232"/>
        <end position="259"/>
    </location>
</feature>
<protein>
    <submittedName>
        <fullName evidence="7">Putative solute carrier family 35 member G1-like</fullName>
    </submittedName>
</protein>
<evidence type="ECO:0000256" key="4">
    <source>
        <dbReference type="ARBA" id="ARBA00023136"/>
    </source>
</evidence>
<evidence type="ECO:0000256" key="1">
    <source>
        <dbReference type="ARBA" id="ARBA00004141"/>
    </source>
</evidence>
<dbReference type="PANTHER" id="PTHR22911">
    <property type="entry name" value="ACYL-MALONYL CONDENSING ENZYME-RELATED"/>
    <property type="match status" value="1"/>
</dbReference>
<feature type="transmembrane region" description="Helical" evidence="5">
    <location>
        <begin position="168"/>
        <end position="188"/>
    </location>
</feature>
<feature type="domain" description="EamA" evidence="6">
    <location>
        <begin position="51"/>
        <end position="184"/>
    </location>
</feature>
<keyword evidence="8" id="KW-1185">Reference proteome</keyword>
<dbReference type="InterPro" id="IPR000620">
    <property type="entry name" value="EamA_dom"/>
</dbReference>
<gene>
    <name evidence="7" type="ORF">BSL78_16202</name>
</gene>
<dbReference type="GO" id="GO:0016020">
    <property type="term" value="C:membrane"/>
    <property type="evidence" value="ECO:0007669"/>
    <property type="project" value="UniProtKB-SubCell"/>
</dbReference>
<name>A0A2G8KG18_STIJA</name>
<accession>A0A2G8KG18</accession>
<reference evidence="7 8" key="1">
    <citation type="journal article" date="2017" name="PLoS Biol.">
        <title>The sea cucumber genome provides insights into morphological evolution and visceral regeneration.</title>
        <authorList>
            <person name="Zhang X."/>
            <person name="Sun L."/>
            <person name="Yuan J."/>
            <person name="Sun Y."/>
            <person name="Gao Y."/>
            <person name="Zhang L."/>
            <person name="Li S."/>
            <person name="Dai H."/>
            <person name="Hamel J.F."/>
            <person name="Liu C."/>
            <person name="Yu Y."/>
            <person name="Liu S."/>
            <person name="Lin W."/>
            <person name="Guo K."/>
            <person name="Jin S."/>
            <person name="Xu P."/>
            <person name="Storey K.B."/>
            <person name="Huan P."/>
            <person name="Zhang T."/>
            <person name="Zhou Y."/>
            <person name="Zhang J."/>
            <person name="Lin C."/>
            <person name="Li X."/>
            <person name="Xing L."/>
            <person name="Huo D."/>
            <person name="Sun M."/>
            <person name="Wang L."/>
            <person name="Mercier A."/>
            <person name="Li F."/>
            <person name="Yang H."/>
            <person name="Xiang J."/>
        </authorList>
    </citation>
    <scope>NUCLEOTIDE SEQUENCE [LARGE SCALE GENOMIC DNA]</scope>
    <source>
        <strain evidence="7">Shaxun</strain>
        <tissue evidence="7">Muscle</tissue>
    </source>
</reference>
<feature type="transmembrane region" description="Helical" evidence="5">
    <location>
        <begin position="112"/>
        <end position="130"/>
    </location>
</feature>
<dbReference type="Pfam" id="PF00892">
    <property type="entry name" value="EamA"/>
    <property type="match status" value="1"/>
</dbReference>